<protein>
    <submittedName>
        <fullName evidence="1">Thiamine biosynthesis protein ThiS</fullName>
    </submittedName>
</protein>
<dbReference type="SUPFAM" id="SSF54285">
    <property type="entry name" value="MoaD/ThiS"/>
    <property type="match status" value="1"/>
</dbReference>
<dbReference type="PANTHER" id="PTHR34472:SF1">
    <property type="entry name" value="SULFUR CARRIER PROTEIN THIS"/>
    <property type="match status" value="1"/>
</dbReference>
<reference evidence="1 2" key="1">
    <citation type="submission" date="2017-02" db="EMBL/GenBank/DDBJ databases">
        <title>Genomic diversity within the haloalkaliphilic genus Thioalkalivibrio.</title>
        <authorList>
            <person name="Ahn A.-C."/>
            <person name="Meier-Kolthoff J."/>
            <person name="Overmars L."/>
            <person name="Richter M."/>
            <person name="Woyke T."/>
            <person name="Sorokin D.Y."/>
            <person name="Muyzer G."/>
        </authorList>
    </citation>
    <scope>NUCLEOTIDE SEQUENCE [LARGE SCALE GENOMIC DNA]</scope>
    <source>
        <strain evidence="1 2">HL17</strain>
    </source>
</reference>
<dbReference type="Proteomes" id="UP000189177">
    <property type="component" value="Unassembled WGS sequence"/>
</dbReference>
<dbReference type="RefSeq" id="WP_018947131.1">
    <property type="nucleotide sequence ID" value="NZ_MUZR01000005.1"/>
</dbReference>
<dbReference type="CDD" id="cd00565">
    <property type="entry name" value="Ubl_ThiS"/>
    <property type="match status" value="1"/>
</dbReference>
<gene>
    <name evidence="1" type="ORF">B1A74_01690</name>
</gene>
<dbReference type="AlphaFoldDB" id="A0A1V3A1L7"/>
<dbReference type="InterPro" id="IPR003749">
    <property type="entry name" value="ThiS/MoaD-like"/>
</dbReference>
<dbReference type="OrthoDB" id="9800283at2"/>
<dbReference type="Pfam" id="PF02597">
    <property type="entry name" value="ThiS"/>
    <property type="match status" value="1"/>
</dbReference>
<accession>A0A1V3A1L7</accession>
<name>A0A1V3A1L7_9GAMM</name>
<dbReference type="InterPro" id="IPR016155">
    <property type="entry name" value="Mopterin_synth/thiamin_S_b"/>
</dbReference>
<dbReference type="Gene3D" id="3.10.20.30">
    <property type="match status" value="1"/>
</dbReference>
<dbReference type="STRING" id="252474.B1A74_01690"/>
<evidence type="ECO:0000313" key="2">
    <source>
        <dbReference type="Proteomes" id="UP000189177"/>
    </source>
</evidence>
<dbReference type="PANTHER" id="PTHR34472">
    <property type="entry name" value="SULFUR CARRIER PROTEIN THIS"/>
    <property type="match status" value="1"/>
</dbReference>
<proteinExistence type="predicted"/>
<sequence>MQIKLNGETCEIPADQEPPTVADLIQQRGFAGRRLAVEVNETLVPRSEHAERRLQEGDRVEVVQAIGGG</sequence>
<evidence type="ECO:0000313" key="1">
    <source>
        <dbReference type="EMBL" id="OOC11250.1"/>
    </source>
</evidence>
<organism evidence="1 2">
    <name type="scientific">Thioalkalivibrio halophilus</name>
    <dbReference type="NCBI Taxonomy" id="252474"/>
    <lineage>
        <taxon>Bacteria</taxon>
        <taxon>Pseudomonadati</taxon>
        <taxon>Pseudomonadota</taxon>
        <taxon>Gammaproteobacteria</taxon>
        <taxon>Chromatiales</taxon>
        <taxon>Ectothiorhodospiraceae</taxon>
        <taxon>Thioalkalivibrio</taxon>
    </lineage>
</organism>
<comment type="caution">
    <text evidence="1">The sequence shown here is derived from an EMBL/GenBank/DDBJ whole genome shotgun (WGS) entry which is preliminary data.</text>
</comment>
<dbReference type="InterPro" id="IPR010035">
    <property type="entry name" value="Thi_S"/>
</dbReference>
<keyword evidence="2" id="KW-1185">Reference proteome</keyword>
<dbReference type="NCBIfam" id="TIGR01683">
    <property type="entry name" value="thiS"/>
    <property type="match status" value="1"/>
</dbReference>
<dbReference type="InterPro" id="IPR012675">
    <property type="entry name" value="Beta-grasp_dom_sf"/>
</dbReference>
<dbReference type="EMBL" id="MUZR01000005">
    <property type="protein sequence ID" value="OOC11250.1"/>
    <property type="molecule type" value="Genomic_DNA"/>
</dbReference>